<accession>A0A8R1INK5</accession>
<sequence length="108" mass="11882">MEQPALSLHVGYTCPFKFGDLARERPQKQQKLRAETTGLPPALPAPRTTHHQPLLVPRVQHASVAQYQGYGFTKTSGSHALRGGEPGVLREIYNPNGLPQPPPGPFFF</sequence>
<dbReference type="Proteomes" id="UP000005237">
    <property type="component" value="Unassembled WGS sequence"/>
</dbReference>
<name>A0A8R1INK5_CAEJA</name>
<protein>
    <submittedName>
        <fullName evidence="2">Uncharacterized protein</fullName>
    </submittedName>
</protein>
<evidence type="ECO:0000313" key="3">
    <source>
        <dbReference type="Proteomes" id="UP000005237"/>
    </source>
</evidence>
<evidence type="ECO:0000313" key="2">
    <source>
        <dbReference type="EnsemblMetazoa" id="CJA36589.1"/>
    </source>
</evidence>
<proteinExistence type="predicted"/>
<dbReference type="AlphaFoldDB" id="A0A8R1INK5"/>
<dbReference type="EnsemblMetazoa" id="CJA36589.1">
    <property type="protein sequence ID" value="CJA36589.1"/>
    <property type="gene ID" value="WBGene00212436"/>
</dbReference>
<keyword evidence="3" id="KW-1185">Reference proteome</keyword>
<organism evidence="2 3">
    <name type="scientific">Caenorhabditis japonica</name>
    <dbReference type="NCBI Taxonomy" id="281687"/>
    <lineage>
        <taxon>Eukaryota</taxon>
        <taxon>Metazoa</taxon>
        <taxon>Ecdysozoa</taxon>
        <taxon>Nematoda</taxon>
        <taxon>Chromadorea</taxon>
        <taxon>Rhabditida</taxon>
        <taxon>Rhabditina</taxon>
        <taxon>Rhabditomorpha</taxon>
        <taxon>Rhabditoidea</taxon>
        <taxon>Rhabditidae</taxon>
        <taxon>Peloderinae</taxon>
        <taxon>Caenorhabditis</taxon>
    </lineage>
</organism>
<reference evidence="2" key="2">
    <citation type="submission" date="2022-06" db="UniProtKB">
        <authorList>
            <consortium name="EnsemblMetazoa"/>
        </authorList>
    </citation>
    <scope>IDENTIFICATION</scope>
    <source>
        <strain evidence="2">DF5081</strain>
    </source>
</reference>
<evidence type="ECO:0000256" key="1">
    <source>
        <dbReference type="SAM" id="MobiDB-lite"/>
    </source>
</evidence>
<feature type="region of interest" description="Disordered" evidence="1">
    <location>
        <begin position="23"/>
        <end position="49"/>
    </location>
</feature>
<reference evidence="3" key="1">
    <citation type="submission" date="2010-08" db="EMBL/GenBank/DDBJ databases">
        <authorList>
            <consortium name="Caenorhabditis japonica Sequencing Consortium"/>
            <person name="Wilson R.K."/>
        </authorList>
    </citation>
    <scope>NUCLEOTIDE SEQUENCE [LARGE SCALE GENOMIC DNA]</scope>
    <source>
        <strain evidence="3">DF5081</strain>
    </source>
</reference>